<dbReference type="EMBL" id="CAJNOB010000012">
    <property type="protein sequence ID" value="CAF0696221.1"/>
    <property type="molecule type" value="Genomic_DNA"/>
</dbReference>
<keyword evidence="2" id="KW-1185">Reference proteome</keyword>
<proteinExistence type="predicted"/>
<organism evidence="1 2">
    <name type="scientific">Candidatus Methylacidithermus pantelleriae</name>
    <dbReference type="NCBI Taxonomy" id="2744239"/>
    <lineage>
        <taxon>Bacteria</taxon>
        <taxon>Pseudomonadati</taxon>
        <taxon>Verrucomicrobiota</taxon>
        <taxon>Methylacidiphilae</taxon>
        <taxon>Methylacidiphilales</taxon>
        <taxon>Methylacidiphilaceae</taxon>
        <taxon>Candidatus Methylacidithermus</taxon>
    </lineage>
</organism>
<comment type="caution">
    <text evidence="1">The sequence shown here is derived from an EMBL/GenBank/DDBJ whole genome shotgun (WGS) entry which is preliminary data.</text>
</comment>
<sequence>MASPLLRQRLVPFWAWGASCIPGTALEDGFPASAGNVFVTNIFFRFVSVWRVGRTLARRGGQDTVASAWFPGGVSGMSQRGRKGCQELKRIGRYSGCVWG</sequence>
<evidence type="ECO:0000313" key="2">
    <source>
        <dbReference type="Proteomes" id="UP000663859"/>
    </source>
</evidence>
<gene>
    <name evidence="1" type="ORF">MPNT_20155</name>
</gene>
<dbReference type="Proteomes" id="UP000663859">
    <property type="component" value="Unassembled WGS sequence"/>
</dbReference>
<name>A0A8J2FNJ8_9BACT</name>
<protein>
    <submittedName>
        <fullName evidence="1">Uncharacterized protein</fullName>
    </submittedName>
</protein>
<accession>A0A8J2FNJ8</accession>
<dbReference type="PROSITE" id="PS51257">
    <property type="entry name" value="PROKAR_LIPOPROTEIN"/>
    <property type="match status" value="1"/>
</dbReference>
<evidence type="ECO:0000313" key="1">
    <source>
        <dbReference type="EMBL" id="CAF0696221.1"/>
    </source>
</evidence>
<dbReference type="AlphaFoldDB" id="A0A8J2FNJ8"/>
<reference evidence="1" key="1">
    <citation type="submission" date="2021-02" db="EMBL/GenBank/DDBJ databases">
        <authorList>
            <person name="Cremers G."/>
            <person name="Picone N."/>
        </authorList>
    </citation>
    <scope>NUCLEOTIDE SEQUENCE</scope>
    <source>
        <strain evidence="1">PQ17</strain>
    </source>
</reference>